<keyword evidence="5" id="KW-1185">Reference proteome</keyword>
<organism evidence="4 5">
    <name type="scientific">Streptomyces tagetis</name>
    <dbReference type="NCBI Taxonomy" id="2820809"/>
    <lineage>
        <taxon>Bacteria</taxon>
        <taxon>Bacillati</taxon>
        <taxon>Actinomycetota</taxon>
        <taxon>Actinomycetes</taxon>
        <taxon>Kitasatosporales</taxon>
        <taxon>Streptomycetaceae</taxon>
        <taxon>Streptomyces</taxon>
    </lineage>
</organism>
<evidence type="ECO:0000313" key="5">
    <source>
        <dbReference type="Proteomes" id="UP000677875"/>
    </source>
</evidence>
<dbReference type="SUPFAM" id="SSF55874">
    <property type="entry name" value="ATPase domain of HSP90 chaperone/DNA topoisomerase II/histidine kinase"/>
    <property type="match status" value="1"/>
</dbReference>
<dbReference type="Pfam" id="PF13581">
    <property type="entry name" value="HATPase_c_2"/>
    <property type="match status" value="1"/>
</dbReference>
<dbReference type="RefSeq" id="WP_210868483.1">
    <property type="nucleotide sequence ID" value="NZ_JAGPNL010000001.1"/>
</dbReference>
<feature type="region of interest" description="Disordered" evidence="2">
    <location>
        <begin position="130"/>
        <end position="157"/>
    </location>
</feature>
<keyword evidence="4" id="KW-0067">ATP-binding</keyword>
<dbReference type="InterPro" id="IPR003594">
    <property type="entry name" value="HATPase_dom"/>
</dbReference>
<comment type="caution">
    <text evidence="4">The sequence shown here is derived from an EMBL/GenBank/DDBJ whole genome shotgun (WGS) entry which is preliminary data.</text>
</comment>
<keyword evidence="1" id="KW-0723">Serine/threonine-protein kinase</keyword>
<dbReference type="GO" id="GO:0004674">
    <property type="term" value="F:protein serine/threonine kinase activity"/>
    <property type="evidence" value="ECO:0007669"/>
    <property type="project" value="UniProtKB-KW"/>
</dbReference>
<evidence type="ECO:0000256" key="2">
    <source>
        <dbReference type="SAM" id="MobiDB-lite"/>
    </source>
</evidence>
<gene>
    <name evidence="4" type="ORF">J5Y05_04870</name>
</gene>
<evidence type="ECO:0000256" key="1">
    <source>
        <dbReference type="ARBA" id="ARBA00022527"/>
    </source>
</evidence>
<reference evidence="4" key="1">
    <citation type="submission" date="2021-04" db="EMBL/GenBank/DDBJ databases">
        <title>Genome seq and assembly of Streptomyces sp. RG38.</title>
        <authorList>
            <person name="Chhetri G."/>
        </authorList>
    </citation>
    <scope>NUCLEOTIDE SEQUENCE</scope>
    <source>
        <strain evidence="4">RG38</strain>
    </source>
</reference>
<dbReference type="PANTHER" id="PTHR35526:SF3">
    <property type="entry name" value="ANTI-SIGMA-F FACTOR RSBW"/>
    <property type="match status" value="1"/>
</dbReference>
<dbReference type="GO" id="GO:0005524">
    <property type="term" value="F:ATP binding"/>
    <property type="evidence" value="ECO:0007669"/>
    <property type="project" value="UniProtKB-KW"/>
</dbReference>
<keyword evidence="1" id="KW-0808">Transferase</keyword>
<dbReference type="CDD" id="cd16936">
    <property type="entry name" value="HATPase_RsbW-like"/>
    <property type="match status" value="1"/>
</dbReference>
<proteinExistence type="predicted"/>
<dbReference type="AlphaFoldDB" id="A0A940XET0"/>
<dbReference type="EMBL" id="JAGPNL010000001">
    <property type="protein sequence ID" value="MBQ0825842.1"/>
    <property type="molecule type" value="Genomic_DNA"/>
</dbReference>
<evidence type="ECO:0000259" key="3">
    <source>
        <dbReference type="Pfam" id="PF13581"/>
    </source>
</evidence>
<keyword evidence="4" id="KW-0547">Nucleotide-binding</keyword>
<dbReference type="InterPro" id="IPR050267">
    <property type="entry name" value="Anti-sigma-factor_SerPK"/>
</dbReference>
<evidence type="ECO:0000313" key="4">
    <source>
        <dbReference type="EMBL" id="MBQ0825842.1"/>
    </source>
</evidence>
<name>A0A940XET0_9ACTN</name>
<sequence>MPHTRVGFTVEATAAAVHRARHRVSAAVRAWGGPPDDDLVFRLELVASELLTNGLRHADGGPMTVELTPEEDHVVVGVFDGCPVLPGPSVMETDDDRGRGLALVEALCLFQGAERTALGKRCWAVLPRATAPTPAGRSPHAGRSRAAPEDAARWSVTPAGRRLLATLFPATSPAEPR</sequence>
<dbReference type="Proteomes" id="UP000677875">
    <property type="component" value="Unassembled WGS sequence"/>
</dbReference>
<feature type="domain" description="Histidine kinase/HSP90-like ATPase" evidence="3">
    <location>
        <begin position="11"/>
        <end position="107"/>
    </location>
</feature>
<dbReference type="InterPro" id="IPR036890">
    <property type="entry name" value="HATPase_C_sf"/>
</dbReference>
<protein>
    <submittedName>
        <fullName evidence="4">ATP-binding protein</fullName>
    </submittedName>
</protein>
<dbReference type="Gene3D" id="3.30.565.10">
    <property type="entry name" value="Histidine kinase-like ATPase, C-terminal domain"/>
    <property type="match status" value="1"/>
</dbReference>
<keyword evidence="1" id="KW-0418">Kinase</keyword>
<dbReference type="PANTHER" id="PTHR35526">
    <property type="entry name" value="ANTI-SIGMA-F FACTOR RSBW-RELATED"/>
    <property type="match status" value="1"/>
</dbReference>
<accession>A0A940XET0</accession>